<evidence type="ECO:0000313" key="13">
    <source>
        <dbReference type="WBParaSite" id="TCNE_0001433001-mRNA-1"/>
    </source>
</evidence>
<keyword evidence="6 9" id="KW-0472">Membrane</keyword>
<dbReference type="GO" id="GO:0043005">
    <property type="term" value="C:neuron projection"/>
    <property type="evidence" value="ECO:0007669"/>
    <property type="project" value="TreeGrafter"/>
</dbReference>
<evidence type="ECO:0000256" key="3">
    <source>
        <dbReference type="ARBA" id="ARBA00022692"/>
    </source>
</evidence>
<name>A0A183V0R0_TOXCA</name>
<dbReference type="GO" id="GO:0004930">
    <property type="term" value="F:G protein-coupled receptor activity"/>
    <property type="evidence" value="ECO:0007669"/>
    <property type="project" value="UniProtKB-KW"/>
</dbReference>
<dbReference type="EMBL" id="UYWY01022190">
    <property type="protein sequence ID" value="VDM45651.1"/>
    <property type="molecule type" value="Genomic_DNA"/>
</dbReference>
<keyword evidence="8" id="KW-0807">Transducer</keyword>
<dbReference type="Pfam" id="PF00001">
    <property type="entry name" value="7tm_1"/>
    <property type="match status" value="1"/>
</dbReference>
<feature type="transmembrane region" description="Helical" evidence="9">
    <location>
        <begin position="116"/>
        <end position="138"/>
    </location>
</feature>
<protein>
    <submittedName>
        <fullName evidence="13">Putative G-protein coupled receptor C06G4.5</fullName>
    </submittedName>
</protein>
<evidence type="ECO:0000256" key="1">
    <source>
        <dbReference type="ARBA" id="ARBA00004651"/>
    </source>
</evidence>
<keyword evidence="4 9" id="KW-1133">Transmembrane helix</keyword>
<dbReference type="PANTHER" id="PTHR24229">
    <property type="entry name" value="NEUROPEPTIDES RECEPTOR"/>
    <property type="match status" value="1"/>
</dbReference>
<accession>A0A183V0R0</accession>
<keyword evidence="3 9" id="KW-0812">Transmembrane</keyword>
<dbReference type="GO" id="GO:0005886">
    <property type="term" value="C:plasma membrane"/>
    <property type="evidence" value="ECO:0007669"/>
    <property type="project" value="UniProtKB-SubCell"/>
</dbReference>
<dbReference type="PROSITE" id="PS50262">
    <property type="entry name" value="G_PROTEIN_RECEP_F1_2"/>
    <property type="match status" value="1"/>
</dbReference>
<evidence type="ECO:0000259" key="10">
    <source>
        <dbReference type="PROSITE" id="PS50262"/>
    </source>
</evidence>
<dbReference type="AlphaFoldDB" id="A0A183V0R0"/>
<feature type="transmembrane region" description="Helical" evidence="9">
    <location>
        <begin position="76"/>
        <end position="96"/>
    </location>
</feature>
<proteinExistence type="predicted"/>
<dbReference type="PANTHER" id="PTHR24229:SF53">
    <property type="entry name" value="NEUROPEPTIDE RECEPTOR 18"/>
    <property type="match status" value="1"/>
</dbReference>
<comment type="subcellular location">
    <subcellularLocation>
        <location evidence="1">Cell membrane</location>
        <topology evidence="1">Multi-pass membrane protein</topology>
    </subcellularLocation>
</comment>
<dbReference type="Proteomes" id="UP000050794">
    <property type="component" value="Unassembled WGS sequence"/>
</dbReference>
<feature type="domain" description="G-protein coupled receptors family 1 profile" evidence="10">
    <location>
        <begin position="1"/>
        <end position="138"/>
    </location>
</feature>
<keyword evidence="5" id="KW-0297">G-protein coupled receptor</keyword>
<keyword evidence="7" id="KW-0675">Receptor</keyword>
<evidence type="ECO:0000313" key="11">
    <source>
        <dbReference type="EMBL" id="VDM45651.1"/>
    </source>
</evidence>
<dbReference type="SUPFAM" id="SSF81321">
    <property type="entry name" value="Family A G protein-coupled receptor-like"/>
    <property type="match status" value="1"/>
</dbReference>
<organism evidence="12 13">
    <name type="scientific">Toxocara canis</name>
    <name type="common">Canine roundworm</name>
    <dbReference type="NCBI Taxonomy" id="6265"/>
    <lineage>
        <taxon>Eukaryota</taxon>
        <taxon>Metazoa</taxon>
        <taxon>Ecdysozoa</taxon>
        <taxon>Nematoda</taxon>
        <taxon>Chromadorea</taxon>
        <taxon>Rhabditida</taxon>
        <taxon>Spirurina</taxon>
        <taxon>Ascaridomorpha</taxon>
        <taxon>Ascaridoidea</taxon>
        <taxon>Toxocaridae</taxon>
        <taxon>Toxocara</taxon>
    </lineage>
</organism>
<evidence type="ECO:0000256" key="9">
    <source>
        <dbReference type="SAM" id="Phobius"/>
    </source>
</evidence>
<dbReference type="GO" id="GO:0042277">
    <property type="term" value="F:peptide binding"/>
    <property type="evidence" value="ECO:0007669"/>
    <property type="project" value="TreeGrafter"/>
</dbReference>
<feature type="transmembrane region" description="Helical" evidence="9">
    <location>
        <begin position="32"/>
        <end position="55"/>
    </location>
</feature>
<sequence>MYAIRLESPFRLVRVRIFKCIDNIEGDFFTAFILYMFILGFAIPVFLIVLFYGLLVRRLFARSRSIPASQVPVNRIAIYTMAISVFFVVCWSPYWIATLYGLYRSHYPQHHASTTFIYVMYGIHALPYVNSASNWLLYGLLNEELMRRAGNRKKTLTKIEEARQPVMPPMHHLRTVDDTALMPHITDSLL</sequence>
<dbReference type="InterPro" id="IPR017452">
    <property type="entry name" value="GPCR_Rhodpsn_7TM"/>
</dbReference>
<keyword evidence="12" id="KW-1185">Reference proteome</keyword>
<evidence type="ECO:0000256" key="5">
    <source>
        <dbReference type="ARBA" id="ARBA00023040"/>
    </source>
</evidence>
<dbReference type="Gene3D" id="1.20.1070.10">
    <property type="entry name" value="Rhodopsin 7-helix transmembrane proteins"/>
    <property type="match status" value="1"/>
</dbReference>
<keyword evidence="2" id="KW-1003">Cell membrane</keyword>
<evidence type="ECO:0000313" key="12">
    <source>
        <dbReference type="Proteomes" id="UP000050794"/>
    </source>
</evidence>
<dbReference type="WBParaSite" id="TCNE_0001433001-mRNA-1">
    <property type="protein sequence ID" value="TCNE_0001433001-mRNA-1"/>
    <property type="gene ID" value="TCNE_0001433001"/>
</dbReference>
<gene>
    <name evidence="11" type="ORF">TCNE_LOCUS14330</name>
</gene>
<evidence type="ECO:0000256" key="2">
    <source>
        <dbReference type="ARBA" id="ARBA00022475"/>
    </source>
</evidence>
<dbReference type="InterPro" id="IPR000276">
    <property type="entry name" value="GPCR_Rhodpsn"/>
</dbReference>
<evidence type="ECO:0000256" key="4">
    <source>
        <dbReference type="ARBA" id="ARBA00022989"/>
    </source>
</evidence>
<evidence type="ECO:0000256" key="8">
    <source>
        <dbReference type="ARBA" id="ARBA00023224"/>
    </source>
</evidence>
<dbReference type="PRINTS" id="PR00237">
    <property type="entry name" value="GPCRRHODOPSN"/>
</dbReference>
<evidence type="ECO:0000256" key="7">
    <source>
        <dbReference type="ARBA" id="ARBA00023170"/>
    </source>
</evidence>
<reference evidence="11 12" key="2">
    <citation type="submission" date="2018-11" db="EMBL/GenBank/DDBJ databases">
        <authorList>
            <consortium name="Pathogen Informatics"/>
        </authorList>
    </citation>
    <scope>NUCLEOTIDE SEQUENCE [LARGE SCALE GENOMIC DNA]</scope>
</reference>
<evidence type="ECO:0000256" key="6">
    <source>
        <dbReference type="ARBA" id="ARBA00023136"/>
    </source>
</evidence>
<reference evidence="13" key="1">
    <citation type="submission" date="2016-06" db="UniProtKB">
        <authorList>
            <consortium name="WormBaseParasite"/>
        </authorList>
    </citation>
    <scope>IDENTIFICATION</scope>
</reference>